<evidence type="ECO:0000313" key="1">
    <source>
        <dbReference type="EMBL" id="OLQ14265.1"/>
    </source>
</evidence>
<proteinExistence type="predicted"/>
<dbReference type="AlphaFoldDB" id="A0A1Q9F3K0"/>
<name>A0A1Q9F3K0_SYMMI</name>
<keyword evidence="2" id="KW-1185">Reference proteome</keyword>
<dbReference type="EMBL" id="LSRX01000017">
    <property type="protein sequence ID" value="OLQ14265.1"/>
    <property type="molecule type" value="Genomic_DNA"/>
</dbReference>
<accession>A0A1Q9F3K0</accession>
<evidence type="ECO:0000313" key="2">
    <source>
        <dbReference type="Proteomes" id="UP000186817"/>
    </source>
</evidence>
<comment type="caution">
    <text evidence="1">The sequence shown here is derived from an EMBL/GenBank/DDBJ whole genome shotgun (WGS) entry which is preliminary data.</text>
</comment>
<gene>
    <name evidence="1" type="ORF">AK812_SmicGene1599</name>
</gene>
<protein>
    <submittedName>
        <fullName evidence="1">Uncharacterized protein</fullName>
    </submittedName>
</protein>
<organism evidence="1 2">
    <name type="scientific">Symbiodinium microadriaticum</name>
    <name type="common">Dinoflagellate</name>
    <name type="synonym">Zooxanthella microadriatica</name>
    <dbReference type="NCBI Taxonomy" id="2951"/>
    <lineage>
        <taxon>Eukaryota</taxon>
        <taxon>Sar</taxon>
        <taxon>Alveolata</taxon>
        <taxon>Dinophyceae</taxon>
        <taxon>Suessiales</taxon>
        <taxon>Symbiodiniaceae</taxon>
        <taxon>Symbiodinium</taxon>
    </lineage>
</organism>
<sequence length="99" mass="10988">MDETDKRLSFEFAVLVGRCDAWKGRMSLRYSAVSWVVGDVLVPEVPMKRRFVRSVFRISALSIAPPPAATLAEFRHEAARLSAEVSQPAPARLQVPSGF</sequence>
<reference evidence="1 2" key="1">
    <citation type="submission" date="2016-02" db="EMBL/GenBank/DDBJ databases">
        <title>Genome analysis of coral dinoflagellate symbionts highlights evolutionary adaptations to a symbiotic lifestyle.</title>
        <authorList>
            <person name="Aranda M."/>
            <person name="Li Y."/>
            <person name="Liew Y.J."/>
            <person name="Baumgarten S."/>
            <person name="Simakov O."/>
            <person name="Wilson M."/>
            <person name="Piel J."/>
            <person name="Ashoor H."/>
            <person name="Bougouffa S."/>
            <person name="Bajic V.B."/>
            <person name="Ryu T."/>
            <person name="Ravasi T."/>
            <person name="Bayer T."/>
            <person name="Micklem G."/>
            <person name="Kim H."/>
            <person name="Bhak J."/>
            <person name="Lajeunesse T.C."/>
            <person name="Voolstra C.R."/>
        </authorList>
    </citation>
    <scope>NUCLEOTIDE SEQUENCE [LARGE SCALE GENOMIC DNA]</scope>
    <source>
        <strain evidence="1 2">CCMP2467</strain>
    </source>
</reference>
<dbReference type="Proteomes" id="UP000186817">
    <property type="component" value="Unassembled WGS sequence"/>
</dbReference>